<evidence type="ECO:0000313" key="4">
    <source>
        <dbReference type="Proteomes" id="UP000825729"/>
    </source>
</evidence>
<dbReference type="InterPro" id="IPR000467">
    <property type="entry name" value="G_patch_dom"/>
</dbReference>
<dbReference type="EMBL" id="JAINDJ010000002">
    <property type="protein sequence ID" value="KAG9456711.1"/>
    <property type="molecule type" value="Genomic_DNA"/>
</dbReference>
<name>A0AAV7F7I6_ARIFI</name>
<evidence type="ECO:0000313" key="3">
    <source>
        <dbReference type="EMBL" id="KAG9456711.1"/>
    </source>
</evidence>
<dbReference type="Proteomes" id="UP000825729">
    <property type="component" value="Unassembled WGS sequence"/>
</dbReference>
<evidence type="ECO:0000256" key="1">
    <source>
        <dbReference type="SAM" id="MobiDB-lite"/>
    </source>
</evidence>
<feature type="region of interest" description="Disordered" evidence="1">
    <location>
        <begin position="182"/>
        <end position="216"/>
    </location>
</feature>
<comment type="caution">
    <text evidence="3">The sequence shown here is derived from an EMBL/GenBank/DDBJ whole genome shotgun (WGS) entry which is preliminary data.</text>
</comment>
<evidence type="ECO:0000259" key="2">
    <source>
        <dbReference type="PROSITE" id="PS50174"/>
    </source>
</evidence>
<gene>
    <name evidence="3" type="ORF">H6P81_001219</name>
</gene>
<dbReference type="InterPro" id="IPR039249">
    <property type="entry name" value="GPATCH11"/>
</dbReference>
<dbReference type="Pfam" id="PF01585">
    <property type="entry name" value="G-patch"/>
    <property type="match status" value="1"/>
</dbReference>
<dbReference type="PANTHER" id="PTHR21032:SF0">
    <property type="entry name" value="G PATCH DOMAIN-CONTAINING PROTEIN 11"/>
    <property type="match status" value="1"/>
</dbReference>
<sequence>MERKDEEEEKEEDYMGDLSLFLSPQTSDPPPKTWKKKSLSLPPSKDKKPKAHNWQEQRKIDRERKQRQEDQQTLEKCESAIPPSNVGFKMLQQMGYKPGSALGRDGIGRAEPVGLEIRRSRAGLGREDPEKEKEMKEKLRFEKKRTKEEDLRVEFGVRQKSHWRSRRTVADFNKAKAALKQLENKEIIEPDKSDDEENDGDEKPEEEEEEVISEEDLMDILTKLRDEHNYCLYCGCQYESMDALSANCPGPSEDDH</sequence>
<proteinExistence type="predicted"/>
<feature type="compositionally biased region" description="Acidic residues" evidence="1">
    <location>
        <begin position="1"/>
        <end position="15"/>
    </location>
</feature>
<dbReference type="GO" id="GO:0003676">
    <property type="term" value="F:nucleic acid binding"/>
    <property type="evidence" value="ECO:0007669"/>
    <property type="project" value="InterPro"/>
</dbReference>
<dbReference type="GO" id="GO:0000776">
    <property type="term" value="C:kinetochore"/>
    <property type="evidence" value="ECO:0007669"/>
    <property type="project" value="TreeGrafter"/>
</dbReference>
<feature type="compositionally biased region" description="Acidic residues" evidence="1">
    <location>
        <begin position="192"/>
        <end position="216"/>
    </location>
</feature>
<dbReference type="SMART" id="SM01173">
    <property type="entry name" value="DUF4187"/>
    <property type="match status" value="1"/>
</dbReference>
<dbReference type="AlphaFoldDB" id="A0AAV7F7I6"/>
<keyword evidence="4" id="KW-1185">Reference proteome</keyword>
<feature type="region of interest" description="Disordered" evidence="1">
    <location>
        <begin position="118"/>
        <end position="139"/>
    </location>
</feature>
<feature type="compositionally biased region" description="Basic and acidic residues" evidence="1">
    <location>
        <begin position="53"/>
        <end position="78"/>
    </location>
</feature>
<feature type="compositionally biased region" description="Basic and acidic residues" evidence="1">
    <location>
        <begin position="182"/>
        <end position="191"/>
    </location>
</feature>
<organism evidence="3 4">
    <name type="scientific">Aristolochia fimbriata</name>
    <name type="common">White veined hardy Dutchman's pipe vine</name>
    <dbReference type="NCBI Taxonomy" id="158543"/>
    <lineage>
        <taxon>Eukaryota</taxon>
        <taxon>Viridiplantae</taxon>
        <taxon>Streptophyta</taxon>
        <taxon>Embryophyta</taxon>
        <taxon>Tracheophyta</taxon>
        <taxon>Spermatophyta</taxon>
        <taxon>Magnoliopsida</taxon>
        <taxon>Magnoliidae</taxon>
        <taxon>Piperales</taxon>
        <taxon>Aristolochiaceae</taxon>
        <taxon>Aristolochia</taxon>
    </lineage>
</organism>
<feature type="domain" description="G-patch" evidence="2">
    <location>
        <begin position="83"/>
        <end position="129"/>
    </location>
</feature>
<accession>A0AAV7F7I6</accession>
<dbReference type="InterPro" id="IPR025239">
    <property type="entry name" value="DUF4187"/>
</dbReference>
<dbReference type="PROSITE" id="PS50174">
    <property type="entry name" value="G_PATCH"/>
    <property type="match status" value="1"/>
</dbReference>
<feature type="region of interest" description="Disordered" evidence="1">
    <location>
        <begin position="1"/>
        <end position="81"/>
    </location>
</feature>
<reference evidence="3 4" key="1">
    <citation type="submission" date="2021-07" db="EMBL/GenBank/DDBJ databases">
        <title>The Aristolochia fimbriata genome: insights into angiosperm evolution, floral development and chemical biosynthesis.</title>
        <authorList>
            <person name="Jiao Y."/>
        </authorList>
    </citation>
    <scope>NUCLEOTIDE SEQUENCE [LARGE SCALE GENOMIC DNA]</scope>
    <source>
        <strain evidence="3">IBCAS-2021</strain>
        <tissue evidence="3">Leaf</tissue>
    </source>
</reference>
<dbReference type="SMART" id="SM00443">
    <property type="entry name" value="G_patch"/>
    <property type="match status" value="1"/>
</dbReference>
<protein>
    <recommendedName>
        <fullName evidence="2">G-patch domain-containing protein</fullName>
    </recommendedName>
</protein>
<dbReference type="Pfam" id="PF13821">
    <property type="entry name" value="DUF4187"/>
    <property type="match status" value="1"/>
</dbReference>
<dbReference type="PANTHER" id="PTHR21032">
    <property type="entry name" value="G PATCH DOMAIN-CONTAINING PROTEIN 11"/>
    <property type="match status" value="1"/>
</dbReference>